<dbReference type="Pfam" id="PF12893">
    <property type="entry name" value="Lumazine_bd_2"/>
    <property type="match status" value="1"/>
</dbReference>
<evidence type="ECO:0000313" key="1">
    <source>
        <dbReference type="EMBL" id="TGV04069.1"/>
    </source>
</evidence>
<dbReference type="OrthoDB" id="5732224at2"/>
<dbReference type="InterPro" id="IPR039437">
    <property type="entry name" value="FrzH/put_lumazine-bd"/>
</dbReference>
<dbReference type="Proteomes" id="UP000307602">
    <property type="component" value="Unassembled WGS sequence"/>
</dbReference>
<comment type="caution">
    <text evidence="1">The sequence shown here is derived from an EMBL/GenBank/DDBJ whole genome shotgun (WGS) entry which is preliminary data.</text>
</comment>
<dbReference type="RefSeq" id="WP_135875945.1">
    <property type="nucleotide sequence ID" value="NZ_SRSO01000004.1"/>
</dbReference>
<organism evidence="1 2">
    <name type="scientific">Flavivirga rizhaonensis</name>
    <dbReference type="NCBI Taxonomy" id="2559571"/>
    <lineage>
        <taxon>Bacteria</taxon>
        <taxon>Pseudomonadati</taxon>
        <taxon>Bacteroidota</taxon>
        <taxon>Flavobacteriia</taxon>
        <taxon>Flavobacteriales</taxon>
        <taxon>Flavobacteriaceae</taxon>
        <taxon>Flavivirga</taxon>
    </lineage>
</organism>
<dbReference type="AlphaFoldDB" id="A0A4S1E0R2"/>
<sequence length="125" mass="14622">MEQNEVIQISKKYPLAFKSMNSSLVDQFFTKNATKTGFMYDYELSKWGDINTVGVSDLKNWVVDYNKNDVMPDSEIKVDILDLQEKIAIVKLEMDWAPNKKGCDYLFLIKENSWLIDKILWQSIL</sequence>
<keyword evidence="2" id="KW-1185">Reference proteome</keyword>
<evidence type="ECO:0000313" key="2">
    <source>
        <dbReference type="Proteomes" id="UP000307602"/>
    </source>
</evidence>
<name>A0A4S1E0R2_9FLAO</name>
<dbReference type="InterPro" id="IPR032710">
    <property type="entry name" value="NTF2-like_dom_sf"/>
</dbReference>
<dbReference type="Gene3D" id="3.10.450.50">
    <property type="match status" value="1"/>
</dbReference>
<evidence type="ECO:0008006" key="3">
    <source>
        <dbReference type="Google" id="ProtNLM"/>
    </source>
</evidence>
<proteinExistence type="predicted"/>
<dbReference type="EMBL" id="SRSO01000004">
    <property type="protein sequence ID" value="TGV04069.1"/>
    <property type="molecule type" value="Genomic_DNA"/>
</dbReference>
<gene>
    <name evidence="1" type="ORF">EM932_04540</name>
</gene>
<reference evidence="1 2" key="1">
    <citation type="submission" date="2019-04" db="EMBL/GenBank/DDBJ databases">
        <authorList>
            <person name="Liu A."/>
        </authorList>
    </citation>
    <scope>NUCLEOTIDE SEQUENCE [LARGE SCALE GENOMIC DNA]</scope>
    <source>
        <strain evidence="1 2">RZ03</strain>
    </source>
</reference>
<protein>
    <recommendedName>
        <fullName evidence="3">Nuclear transport factor 2 family protein</fullName>
    </recommendedName>
</protein>
<accession>A0A4S1E0R2</accession>
<dbReference type="SUPFAM" id="SSF54427">
    <property type="entry name" value="NTF2-like"/>
    <property type="match status" value="1"/>
</dbReference>